<reference evidence="6 7" key="1">
    <citation type="submission" date="2010-10" db="EMBL/GenBank/DDBJ databases">
        <title>Complete sequence of Frankia sp. EuI1c.</title>
        <authorList>
            <consortium name="US DOE Joint Genome Institute"/>
            <person name="Lucas S."/>
            <person name="Copeland A."/>
            <person name="Lapidus A."/>
            <person name="Cheng J.-F."/>
            <person name="Bruce D."/>
            <person name="Goodwin L."/>
            <person name="Pitluck S."/>
            <person name="Chertkov O."/>
            <person name="Detter J.C."/>
            <person name="Han C."/>
            <person name="Tapia R."/>
            <person name="Land M."/>
            <person name="Hauser L."/>
            <person name="Jeffries C."/>
            <person name="Kyrpides N."/>
            <person name="Ivanova N."/>
            <person name="Mikhailova N."/>
            <person name="Beauchemin N."/>
            <person name="Sen A."/>
            <person name="Sur S.A."/>
            <person name="Gtari M."/>
            <person name="Wall L."/>
            <person name="Tisa L."/>
            <person name="Woyke T."/>
        </authorList>
    </citation>
    <scope>NUCLEOTIDE SEQUENCE [LARGE SCALE GENOMIC DNA]</scope>
    <source>
        <strain evidence="7">DSM 45817 / CECT 9037 / EuI1c</strain>
    </source>
</reference>
<dbReference type="eggNOG" id="COG1960">
    <property type="taxonomic scope" value="Bacteria"/>
</dbReference>
<dbReference type="Pfam" id="PF00441">
    <property type="entry name" value="Acyl-CoA_dh_1"/>
    <property type="match status" value="1"/>
</dbReference>
<gene>
    <name evidence="6" type="ordered locus">FraEuI1c_4298</name>
</gene>
<evidence type="ECO:0000256" key="3">
    <source>
        <dbReference type="ARBA" id="ARBA00022827"/>
    </source>
</evidence>
<evidence type="ECO:0000313" key="6">
    <source>
        <dbReference type="EMBL" id="ADP82297.1"/>
    </source>
</evidence>
<keyword evidence="3" id="KW-0274">FAD</keyword>
<feature type="domain" description="Acyl-CoA dehydrogenase/oxidase C-terminal" evidence="5">
    <location>
        <begin position="174"/>
        <end position="301"/>
    </location>
</feature>
<evidence type="ECO:0000313" key="7">
    <source>
        <dbReference type="Proteomes" id="UP000002484"/>
    </source>
</evidence>
<proteinExistence type="inferred from homology"/>
<accession>E3JBY7</accession>
<dbReference type="CDD" id="cd00567">
    <property type="entry name" value="ACAD"/>
    <property type="match status" value="1"/>
</dbReference>
<name>E3JBY7_PSEI1</name>
<dbReference type="HOGENOM" id="CLU_018204_5_2_11"/>
<evidence type="ECO:0000256" key="4">
    <source>
        <dbReference type="ARBA" id="ARBA00023002"/>
    </source>
</evidence>
<dbReference type="GO" id="GO:0003995">
    <property type="term" value="F:acyl-CoA dehydrogenase activity"/>
    <property type="evidence" value="ECO:0007669"/>
    <property type="project" value="TreeGrafter"/>
</dbReference>
<dbReference type="Proteomes" id="UP000002484">
    <property type="component" value="Chromosome"/>
</dbReference>
<keyword evidence="4" id="KW-0560">Oxidoreductase</keyword>
<dbReference type="InterPro" id="IPR036250">
    <property type="entry name" value="AcylCo_DH-like_C"/>
</dbReference>
<dbReference type="InParanoid" id="E3JBY7"/>
<dbReference type="Gene3D" id="2.40.110.10">
    <property type="entry name" value="Butyryl-CoA Dehydrogenase, subunit A, domain 2"/>
    <property type="match status" value="1"/>
</dbReference>
<dbReference type="KEGG" id="fri:FraEuI1c_4298"/>
<dbReference type="PANTHER" id="PTHR43884:SF20">
    <property type="entry name" value="ACYL-COA DEHYDROGENASE FADE28"/>
    <property type="match status" value="1"/>
</dbReference>
<dbReference type="STRING" id="298654.FraEuI1c_4298"/>
<protein>
    <submittedName>
        <fullName evidence="6">Acyl-CoA dehydrogenase domain-containing protein</fullName>
    </submittedName>
</protein>
<keyword evidence="2" id="KW-0285">Flavoprotein</keyword>
<dbReference type="Gene3D" id="1.20.140.10">
    <property type="entry name" value="Butyryl-CoA Dehydrogenase, subunit A, domain 3"/>
    <property type="match status" value="1"/>
</dbReference>
<dbReference type="EMBL" id="CP002299">
    <property type="protein sequence ID" value="ADP82297.1"/>
    <property type="molecule type" value="Genomic_DNA"/>
</dbReference>
<dbReference type="InterPro" id="IPR046373">
    <property type="entry name" value="Acyl-CoA_Oxase/DH_mid-dom_sf"/>
</dbReference>
<dbReference type="SUPFAM" id="SSF56645">
    <property type="entry name" value="Acyl-CoA dehydrogenase NM domain-like"/>
    <property type="match status" value="1"/>
</dbReference>
<dbReference type="SUPFAM" id="SSF47203">
    <property type="entry name" value="Acyl-CoA dehydrogenase C-terminal domain-like"/>
    <property type="match status" value="1"/>
</dbReference>
<comment type="similarity">
    <text evidence="1">Belongs to the acyl-CoA dehydrogenase family.</text>
</comment>
<dbReference type="InterPro" id="IPR009075">
    <property type="entry name" value="AcylCo_DH/oxidase_C"/>
</dbReference>
<organism evidence="6 7">
    <name type="scientific">Pseudofrankia inefficax (strain DSM 45817 / CECT 9037 / DDB 130130 / EuI1c)</name>
    <name type="common">Frankia inefficax</name>
    <dbReference type="NCBI Taxonomy" id="298654"/>
    <lineage>
        <taxon>Bacteria</taxon>
        <taxon>Bacillati</taxon>
        <taxon>Actinomycetota</taxon>
        <taxon>Actinomycetes</taxon>
        <taxon>Frankiales</taxon>
        <taxon>Frankiaceae</taxon>
        <taxon>Pseudofrankia</taxon>
    </lineage>
</organism>
<dbReference type="PANTHER" id="PTHR43884">
    <property type="entry name" value="ACYL-COA DEHYDROGENASE"/>
    <property type="match status" value="1"/>
</dbReference>
<keyword evidence="7" id="KW-1185">Reference proteome</keyword>
<evidence type="ECO:0000256" key="1">
    <source>
        <dbReference type="ARBA" id="ARBA00009347"/>
    </source>
</evidence>
<evidence type="ECO:0000256" key="2">
    <source>
        <dbReference type="ARBA" id="ARBA00022630"/>
    </source>
</evidence>
<evidence type="ECO:0000259" key="5">
    <source>
        <dbReference type="Pfam" id="PF00441"/>
    </source>
</evidence>
<dbReference type="InterPro" id="IPR009100">
    <property type="entry name" value="AcylCoA_DH/oxidase_NM_dom_sf"/>
</dbReference>
<sequence length="321" mass="33599">MPEGSGGGSISGNGLADLLPVAFQFGRHAAPGPLIGTNVVAAALGRWGSTDRHGAPLSELLDGDATAAWAPVPRRHRAGPSNTPVRAVRSGDGFVLDGTVPRVEAGAPTGCLLVTALVDDAPSHFLVPLDAPGVQVSQLRGLDLVRRYSAVTFQEVTVAASAQVDGAVDDEVLLDLTAVLQAGEIVGAMERAFAITLQWTRDRYSFGRPLGSYQEIKHRMADLRTQLEASAAVTEKAARRVGEGAPDASTWASAARAHAGRVGPELIQDCVQLHGGIGVTFEHDLHLYLRRATVDAQLFGTPGAFTDRVVRLAEAALEGAK</sequence>
<dbReference type="AlphaFoldDB" id="E3JBY7"/>